<evidence type="ECO:0000313" key="3">
    <source>
        <dbReference type="EMBL" id="QRN55266.1"/>
    </source>
</evidence>
<name>A0ABX7GXT5_9GAMM</name>
<feature type="transmembrane region" description="Helical" evidence="1">
    <location>
        <begin position="203"/>
        <end position="221"/>
    </location>
</feature>
<feature type="domain" description="Acyltransferase 3" evidence="2">
    <location>
        <begin position="11"/>
        <end position="318"/>
    </location>
</feature>
<evidence type="ECO:0000313" key="4">
    <source>
        <dbReference type="Proteomes" id="UP000663181"/>
    </source>
</evidence>
<organism evidence="3 4">
    <name type="scientific">Dyella caseinilytica</name>
    <dbReference type="NCBI Taxonomy" id="1849581"/>
    <lineage>
        <taxon>Bacteria</taxon>
        <taxon>Pseudomonadati</taxon>
        <taxon>Pseudomonadota</taxon>
        <taxon>Gammaproteobacteria</taxon>
        <taxon>Lysobacterales</taxon>
        <taxon>Rhodanobacteraceae</taxon>
        <taxon>Dyella</taxon>
    </lineage>
</organism>
<keyword evidence="3" id="KW-0808">Transferase</keyword>
<evidence type="ECO:0000259" key="2">
    <source>
        <dbReference type="Pfam" id="PF01757"/>
    </source>
</evidence>
<feature type="transmembrane region" description="Helical" evidence="1">
    <location>
        <begin position="44"/>
        <end position="65"/>
    </location>
</feature>
<feature type="transmembrane region" description="Helical" evidence="1">
    <location>
        <begin position="284"/>
        <end position="303"/>
    </location>
</feature>
<sequence length="359" mass="40180">MERTKDFTQNGFTLIRIIAASLVIITHTYVVLGYAQGDPFERRHLLGLSKLGVDTFFVISGYLVALSAQRSANLFQFAMKRLIRIVPGLAVVTLLTVFVLGPLLTSADNYFSQSSTWTYLGHILVFNQQKELPGLFANNPVQAVNASLWTLAIEVACYGALMALIWAGGMRSRILFLIVMVMLGLHLNDTFRMDKFFLGVFQLRLNECGMLFFYGALLATLNDRLRPSWAVSALFVCAIAAGFIYSKADWHYSALIYLTLWPYTIITSALLLKRMACLNRFDISYGTYIYGFVIQQCLVSVIHHRNVGLFILASLLLSYAAGALSWFLVERPAMRLKGMVFGRRKSATVASQVITTQTI</sequence>
<feature type="transmembrane region" description="Helical" evidence="1">
    <location>
        <begin position="252"/>
        <end position="272"/>
    </location>
</feature>
<gene>
    <name evidence="3" type="ORF">ISN74_08040</name>
</gene>
<keyword evidence="1" id="KW-1133">Transmembrane helix</keyword>
<dbReference type="RefSeq" id="WP_188798834.1">
    <property type="nucleotide sequence ID" value="NZ_BMIZ01000001.1"/>
</dbReference>
<keyword evidence="1" id="KW-0472">Membrane</keyword>
<accession>A0ABX7GXT5</accession>
<dbReference type="PANTHER" id="PTHR23028:SF53">
    <property type="entry name" value="ACYL_TRANSF_3 DOMAIN-CONTAINING PROTEIN"/>
    <property type="match status" value="1"/>
</dbReference>
<protein>
    <submittedName>
        <fullName evidence="3">Acyltransferase</fullName>
    </submittedName>
</protein>
<keyword evidence="4" id="KW-1185">Reference proteome</keyword>
<feature type="transmembrane region" description="Helical" evidence="1">
    <location>
        <begin position="12"/>
        <end position="32"/>
    </location>
</feature>
<dbReference type="Pfam" id="PF01757">
    <property type="entry name" value="Acyl_transf_3"/>
    <property type="match status" value="1"/>
</dbReference>
<keyword evidence="1" id="KW-0812">Transmembrane</keyword>
<feature type="transmembrane region" description="Helical" evidence="1">
    <location>
        <begin position="174"/>
        <end position="191"/>
    </location>
</feature>
<proteinExistence type="predicted"/>
<feature type="transmembrane region" description="Helical" evidence="1">
    <location>
        <begin position="309"/>
        <end position="329"/>
    </location>
</feature>
<evidence type="ECO:0000256" key="1">
    <source>
        <dbReference type="SAM" id="Phobius"/>
    </source>
</evidence>
<feature type="transmembrane region" description="Helical" evidence="1">
    <location>
        <begin position="85"/>
        <end position="104"/>
    </location>
</feature>
<dbReference type="InterPro" id="IPR002656">
    <property type="entry name" value="Acyl_transf_3_dom"/>
</dbReference>
<feature type="transmembrane region" description="Helical" evidence="1">
    <location>
        <begin position="228"/>
        <end position="246"/>
    </location>
</feature>
<dbReference type="InterPro" id="IPR050879">
    <property type="entry name" value="Acyltransferase_3"/>
</dbReference>
<reference evidence="3 4" key="1">
    <citation type="submission" date="2020-10" db="EMBL/GenBank/DDBJ databases">
        <title>Phylogeny of dyella-like bacteria.</title>
        <authorList>
            <person name="Fu J."/>
        </authorList>
    </citation>
    <scope>NUCLEOTIDE SEQUENCE [LARGE SCALE GENOMIC DNA]</scope>
    <source>
        <strain evidence="3 4">DHOB09</strain>
    </source>
</reference>
<dbReference type="GO" id="GO:0016746">
    <property type="term" value="F:acyltransferase activity"/>
    <property type="evidence" value="ECO:0007669"/>
    <property type="project" value="UniProtKB-KW"/>
</dbReference>
<dbReference type="Proteomes" id="UP000663181">
    <property type="component" value="Chromosome"/>
</dbReference>
<dbReference type="EMBL" id="CP064030">
    <property type="protein sequence ID" value="QRN55266.1"/>
    <property type="molecule type" value="Genomic_DNA"/>
</dbReference>
<feature type="transmembrane region" description="Helical" evidence="1">
    <location>
        <begin position="146"/>
        <end position="167"/>
    </location>
</feature>
<dbReference type="PANTHER" id="PTHR23028">
    <property type="entry name" value="ACETYLTRANSFERASE"/>
    <property type="match status" value="1"/>
</dbReference>
<keyword evidence="3" id="KW-0012">Acyltransferase</keyword>